<keyword evidence="3" id="KW-1185">Reference proteome</keyword>
<name>A0ABY9J572_9ACTN</name>
<sequence length="123" mass="12435">MADDSQLLSVPLDAHGAPVVVEVGTAGSGIVRASRPGEIAATAAHTLTESFDQVRAAAAVLLDRMTTLPSPPGKVEIELGVKINAEAGAIIAKTAAEGNFVIRLTWERGTDGPPVPGDPTGTG</sequence>
<reference evidence="2 3" key="1">
    <citation type="submission" date="2023-03" db="EMBL/GenBank/DDBJ databases">
        <title>Isolation and description of six Streptomyces strains from soil environments, able to metabolize different microbial glucans.</title>
        <authorList>
            <person name="Widen T."/>
            <person name="Larsbrink J."/>
        </authorList>
    </citation>
    <scope>NUCLEOTIDE SEQUENCE [LARGE SCALE GENOMIC DNA]</scope>
    <source>
        <strain evidence="2 3">Alt3</strain>
    </source>
</reference>
<dbReference type="Pfam" id="PF19493">
    <property type="entry name" value="Trypco1"/>
    <property type="match status" value="1"/>
</dbReference>
<dbReference type="EMBL" id="CP120983">
    <property type="protein sequence ID" value="WLQ62149.1"/>
    <property type="molecule type" value="Genomic_DNA"/>
</dbReference>
<feature type="domain" description="Trypsin-co-occurring" evidence="1">
    <location>
        <begin position="14"/>
        <end position="108"/>
    </location>
</feature>
<dbReference type="RefSeq" id="WP_306102618.1">
    <property type="nucleotide sequence ID" value="NZ_CP120983.1"/>
</dbReference>
<accession>A0ABY9J572</accession>
<evidence type="ECO:0000313" key="3">
    <source>
        <dbReference type="Proteomes" id="UP001224433"/>
    </source>
</evidence>
<dbReference type="NCBIfam" id="NF041216">
    <property type="entry name" value="CU044_2847_fam"/>
    <property type="match status" value="1"/>
</dbReference>
<dbReference type="InterPro" id="IPR045794">
    <property type="entry name" value="Trypco1"/>
</dbReference>
<evidence type="ECO:0000313" key="2">
    <source>
        <dbReference type="EMBL" id="WLQ62149.1"/>
    </source>
</evidence>
<protein>
    <submittedName>
        <fullName evidence="2">CU044_2847 family protein</fullName>
    </submittedName>
</protein>
<organism evidence="2 3">
    <name type="scientific">Streptomyces glycanivorans</name>
    <dbReference type="NCBI Taxonomy" id="3033808"/>
    <lineage>
        <taxon>Bacteria</taxon>
        <taxon>Bacillati</taxon>
        <taxon>Actinomycetota</taxon>
        <taxon>Actinomycetes</taxon>
        <taxon>Kitasatosporales</taxon>
        <taxon>Streptomycetaceae</taxon>
        <taxon>Streptomyces</taxon>
    </lineage>
</organism>
<evidence type="ECO:0000259" key="1">
    <source>
        <dbReference type="Pfam" id="PF19493"/>
    </source>
</evidence>
<gene>
    <name evidence="2" type="ORF">P8A20_00455</name>
</gene>
<dbReference type="Proteomes" id="UP001224433">
    <property type="component" value="Chromosome"/>
</dbReference>
<proteinExistence type="predicted"/>